<evidence type="ECO:0000313" key="5">
    <source>
        <dbReference type="EMBL" id="CAK9173051.1"/>
    </source>
</evidence>
<dbReference type="GO" id="GO:0016491">
    <property type="term" value="F:oxidoreductase activity"/>
    <property type="evidence" value="ECO:0007669"/>
    <property type="project" value="UniProtKB-KW"/>
</dbReference>
<dbReference type="PRINTS" id="PR00081">
    <property type="entry name" value="GDHRDH"/>
</dbReference>
<evidence type="ECO:0000256" key="2">
    <source>
        <dbReference type="ARBA" id="ARBA00022857"/>
    </source>
</evidence>
<reference evidence="5 7" key="1">
    <citation type="submission" date="2024-02" db="EMBL/GenBank/DDBJ databases">
        <authorList>
            <person name="Vignale AGUSTIN F."/>
            <person name="Sosa J E."/>
            <person name="Modenutti C."/>
        </authorList>
    </citation>
    <scope>NUCLEOTIDE SEQUENCE [LARGE SCALE GENOMIC DNA]</scope>
</reference>
<dbReference type="SUPFAM" id="SSF51735">
    <property type="entry name" value="NAD(P)-binding Rossmann-fold domains"/>
    <property type="match status" value="1"/>
</dbReference>
<evidence type="ECO:0000256" key="3">
    <source>
        <dbReference type="ARBA" id="ARBA00023002"/>
    </source>
</evidence>
<keyword evidence="7" id="KW-1185">Reference proteome</keyword>
<evidence type="ECO:0000313" key="7">
    <source>
        <dbReference type="Proteomes" id="UP001642360"/>
    </source>
</evidence>
<comment type="caution">
    <text evidence="5">The sequence shown here is derived from an EMBL/GenBank/DDBJ whole genome shotgun (WGS) entry which is preliminary data.</text>
</comment>
<keyword evidence="2" id="KW-0521">NADP</keyword>
<dbReference type="EMBL" id="CAUOFW020006168">
    <property type="protein sequence ID" value="CAK9173051.1"/>
    <property type="molecule type" value="Genomic_DNA"/>
</dbReference>
<evidence type="ECO:0000313" key="6">
    <source>
        <dbReference type="EMBL" id="CAK9177093.1"/>
    </source>
</evidence>
<dbReference type="PANTHER" id="PTHR43490:SF131">
    <property type="entry name" value="SALUTARIDINE REDUCTASE-LIKE ISOFORM X2"/>
    <property type="match status" value="1"/>
</dbReference>
<evidence type="ECO:0008006" key="8">
    <source>
        <dbReference type="Google" id="ProtNLM"/>
    </source>
</evidence>
<accession>A0ABC8U005</accession>
<dbReference type="InterPro" id="IPR036291">
    <property type="entry name" value="NAD(P)-bd_dom_sf"/>
</dbReference>
<evidence type="ECO:0000256" key="4">
    <source>
        <dbReference type="RuleBase" id="RU000363"/>
    </source>
</evidence>
<dbReference type="InterPro" id="IPR002347">
    <property type="entry name" value="SDR_fam"/>
</dbReference>
<evidence type="ECO:0000256" key="1">
    <source>
        <dbReference type="ARBA" id="ARBA00006484"/>
    </source>
</evidence>
<dbReference type="Pfam" id="PF00106">
    <property type="entry name" value="adh_short"/>
    <property type="match status" value="1"/>
</dbReference>
<dbReference type="Proteomes" id="UP001642360">
    <property type="component" value="Unassembled WGS sequence"/>
</dbReference>
<proteinExistence type="inferred from homology"/>
<dbReference type="AlphaFoldDB" id="A0ABC8U005"/>
<gene>
    <name evidence="5" type="ORF">ILEXP_LOCUS42799</name>
    <name evidence="6" type="ORF">ILEXP_LOCUS46960</name>
</gene>
<dbReference type="Gene3D" id="3.40.50.720">
    <property type="entry name" value="NAD(P)-binding Rossmann-like Domain"/>
    <property type="match status" value="1"/>
</dbReference>
<organism evidence="5 7">
    <name type="scientific">Ilex paraguariensis</name>
    <name type="common">yerba mate</name>
    <dbReference type="NCBI Taxonomy" id="185542"/>
    <lineage>
        <taxon>Eukaryota</taxon>
        <taxon>Viridiplantae</taxon>
        <taxon>Streptophyta</taxon>
        <taxon>Embryophyta</taxon>
        <taxon>Tracheophyta</taxon>
        <taxon>Spermatophyta</taxon>
        <taxon>Magnoliopsida</taxon>
        <taxon>eudicotyledons</taxon>
        <taxon>Gunneridae</taxon>
        <taxon>Pentapetalae</taxon>
        <taxon>asterids</taxon>
        <taxon>campanulids</taxon>
        <taxon>Aquifoliales</taxon>
        <taxon>Aquifoliaceae</taxon>
        <taxon>Ilex</taxon>
    </lineage>
</organism>
<dbReference type="PANTHER" id="PTHR43490">
    <property type="entry name" value="(+)-NEOMENTHOL DEHYDROGENASE"/>
    <property type="match status" value="1"/>
</dbReference>
<sequence length="220" mass="24099">MGANKGIGLEICRQLASSGVIVVLTARDEKRGIEAVEKLQTSGLSDVFFHHLDVMHPTSVASLADFIKTQFGKLDILVNNAAITGVVIDEEARKDLKLGPDDVVGDKAKLLKEVIKEGYEGIEACIRTNYYGVKKVTKELLSLLHQSNSARLVNVSATLGQLQFMSHERAKEKLGDVNGLTEEKVDEVVKEYLKDAKERLLETKGWPTNLSAYTVSKASS</sequence>
<comment type="similarity">
    <text evidence="1 4">Belongs to the short-chain dehydrogenases/reductases (SDR) family.</text>
</comment>
<dbReference type="PRINTS" id="PR00080">
    <property type="entry name" value="SDRFAMILY"/>
</dbReference>
<protein>
    <recommendedName>
        <fullName evidence="8">(+)-neomenthol dehydrogenase-like</fullName>
    </recommendedName>
</protein>
<name>A0ABC8U005_9AQUA</name>
<dbReference type="EMBL" id="CAUOFW020006967">
    <property type="protein sequence ID" value="CAK9177093.1"/>
    <property type="molecule type" value="Genomic_DNA"/>
</dbReference>
<keyword evidence="3" id="KW-0560">Oxidoreductase</keyword>